<dbReference type="STRING" id="1314776.A0A166BTB6"/>
<protein>
    <recommendedName>
        <fullName evidence="4">Yeast cell wall synthesis Kre9/Knh1-like N-terminal domain-containing protein</fullName>
    </recommendedName>
</protein>
<gene>
    <name evidence="5" type="ORF">SISSUDRAFT_1034620</name>
</gene>
<keyword evidence="1 3" id="KW-0732">Signal</keyword>
<dbReference type="InterPro" id="IPR018466">
    <property type="entry name" value="Kre9/Knh1-like_N"/>
</dbReference>
<evidence type="ECO:0000256" key="3">
    <source>
        <dbReference type="SAM" id="SignalP"/>
    </source>
</evidence>
<accession>A0A166BTB6</accession>
<dbReference type="Pfam" id="PF10342">
    <property type="entry name" value="Kre9_KNH"/>
    <property type="match status" value="1"/>
</dbReference>
<evidence type="ECO:0000313" key="6">
    <source>
        <dbReference type="Proteomes" id="UP000076798"/>
    </source>
</evidence>
<proteinExistence type="predicted"/>
<feature type="signal peptide" evidence="3">
    <location>
        <begin position="1"/>
        <end position="20"/>
    </location>
</feature>
<dbReference type="EMBL" id="KV428100">
    <property type="protein sequence ID" value="KZT36723.1"/>
    <property type="molecule type" value="Genomic_DNA"/>
</dbReference>
<organism evidence="5 6">
    <name type="scientific">Sistotremastrum suecicum HHB10207 ss-3</name>
    <dbReference type="NCBI Taxonomy" id="1314776"/>
    <lineage>
        <taxon>Eukaryota</taxon>
        <taxon>Fungi</taxon>
        <taxon>Dikarya</taxon>
        <taxon>Basidiomycota</taxon>
        <taxon>Agaricomycotina</taxon>
        <taxon>Agaricomycetes</taxon>
        <taxon>Sistotremastrales</taxon>
        <taxon>Sistotremastraceae</taxon>
        <taxon>Sistotremastrum</taxon>
    </lineage>
</organism>
<evidence type="ECO:0000256" key="1">
    <source>
        <dbReference type="ARBA" id="ARBA00022729"/>
    </source>
</evidence>
<evidence type="ECO:0000256" key="2">
    <source>
        <dbReference type="SAM" id="MobiDB-lite"/>
    </source>
</evidence>
<dbReference type="Proteomes" id="UP000076798">
    <property type="component" value="Unassembled WGS sequence"/>
</dbReference>
<evidence type="ECO:0000313" key="5">
    <source>
        <dbReference type="EMBL" id="KZT36723.1"/>
    </source>
</evidence>
<evidence type="ECO:0000259" key="4">
    <source>
        <dbReference type="Pfam" id="PF10342"/>
    </source>
</evidence>
<name>A0A166BTB6_9AGAM</name>
<feature type="region of interest" description="Disordered" evidence="2">
    <location>
        <begin position="141"/>
        <end position="167"/>
    </location>
</feature>
<keyword evidence="6" id="KW-1185">Reference proteome</keyword>
<reference evidence="5 6" key="1">
    <citation type="journal article" date="2016" name="Mol. Biol. Evol.">
        <title>Comparative Genomics of Early-Diverging Mushroom-Forming Fungi Provides Insights into the Origins of Lignocellulose Decay Capabilities.</title>
        <authorList>
            <person name="Nagy L.G."/>
            <person name="Riley R."/>
            <person name="Tritt A."/>
            <person name="Adam C."/>
            <person name="Daum C."/>
            <person name="Floudas D."/>
            <person name="Sun H."/>
            <person name="Yadav J.S."/>
            <person name="Pangilinan J."/>
            <person name="Larsson K.H."/>
            <person name="Matsuura K."/>
            <person name="Barry K."/>
            <person name="Labutti K."/>
            <person name="Kuo R."/>
            <person name="Ohm R.A."/>
            <person name="Bhattacharya S.S."/>
            <person name="Shirouzu T."/>
            <person name="Yoshinaga Y."/>
            <person name="Martin F.M."/>
            <person name="Grigoriev I.V."/>
            <person name="Hibbett D.S."/>
        </authorList>
    </citation>
    <scope>NUCLEOTIDE SEQUENCE [LARGE SCALE GENOMIC DNA]</scope>
    <source>
        <strain evidence="5 6">HHB10207 ss-3</strain>
    </source>
</reference>
<feature type="chain" id="PRO_5007871340" description="Yeast cell wall synthesis Kre9/Knh1-like N-terminal domain-containing protein" evidence="3">
    <location>
        <begin position="21"/>
        <end position="193"/>
    </location>
</feature>
<dbReference type="OrthoDB" id="2576580at2759"/>
<sequence length="193" mass="19688">MMVKASLVPFLAAAVASVNAQSPYTATNPLGQGLTITEPSSDIWWVKGSANTVAWTCHSTTLTNFTLVALNPNTQLLSGPDALIAQLNNFDCSETITPTFDVGTGYQLALGNPFNETDFYAVSEPFEIRAAGSTYPTVTTTDLGGSSTSSSGSATSTGSTSAPSTTTSKSAAVKVVGSSGILGLVSMAIAFLA</sequence>
<feature type="domain" description="Yeast cell wall synthesis Kre9/Knh1-like N-terminal" evidence="4">
    <location>
        <begin position="39"/>
        <end position="128"/>
    </location>
</feature>
<dbReference type="AlphaFoldDB" id="A0A166BTB6"/>